<evidence type="ECO:0000256" key="1">
    <source>
        <dbReference type="ARBA" id="ARBA00023004"/>
    </source>
</evidence>
<feature type="domain" description="Ferrous iron transporter FeoA-like" evidence="2">
    <location>
        <begin position="83"/>
        <end position="154"/>
    </location>
</feature>
<dbReference type="AlphaFoldDB" id="A0A9X2TYB6"/>
<reference evidence="3" key="1">
    <citation type="submission" date="2022-08" db="EMBL/GenBank/DDBJ databases">
        <title>Genomic Encyclopedia of Type Strains, Phase V (KMG-V): Genome sequencing to study the core and pangenomes of soil and plant-associated prokaryotes.</title>
        <authorList>
            <person name="Whitman W."/>
        </authorList>
    </citation>
    <scope>NUCLEOTIDE SEQUENCE</scope>
    <source>
        <strain evidence="3">SP3026</strain>
    </source>
</reference>
<dbReference type="GO" id="GO:0046914">
    <property type="term" value="F:transition metal ion binding"/>
    <property type="evidence" value="ECO:0007669"/>
    <property type="project" value="InterPro"/>
</dbReference>
<name>A0A9X2TYB6_9BACT</name>
<dbReference type="EMBL" id="JANUBL010000005">
    <property type="protein sequence ID" value="MCS4122391.1"/>
    <property type="molecule type" value="Genomic_DNA"/>
</dbReference>
<organism evidence="3 4">
    <name type="scientific">Salinibacter ruber</name>
    <dbReference type="NCBI Taxonomy" id="146919"/>
    <lineage>
        <taxon>Bacteria</taxon>
        <taxon>Pseudomonadati</taxon>
        <taxon>Rhodothermota</taxon>
        <taxon>Rhodothermia</taxon>
        <taxon>Rhodothermales</taxon>
        <taxon>Salinibacteraceae</taxon>
        <taxon>Salinibacter</taxon>
    </lineage>
</organism>
<dbReference type="Proteomes" id="UP001155144">
    <property type="component" value="Unassembled WGS sequence"/>
</dbReference>
<dbReference type="InterPro" id="IPR038157">
    <property type="entry name" value="FeoA_core_dom"/>
</dbReference>
<dbReference type="InterPro" id="IPR052713">
    <property type="entry name" value="FeoA"/>
</dbReference>
<keyword evidence="1" id="KW-0408">Iron</keyword>
<protein>
    <submittedName>
        <fullName evidence="3">Fe2+ transport system protein FeoA</fullName>
    </submittedName>
</protein>
<dbReference type="SUPFAM" id="SSF50037">
    <property type="entry name" value="C-terminal domain of transcriptional repressors"/>
    <property type="match status" value="2"/>
</dbReference>
<dbReference type="PANTHER" id="PTHR42954:SF2">
    <property type="entry name" value="FE(2+) TRANSPORT PROTEIN A"/>
    <property type="match status" value="1"/>
</dbReference>
<dbReference type="InterPro" id="IPR008988">
    <property type="entry name" value="Transcriptional_repressor_C"/>
</dbReference>
<dbReference type="RefSeq" id="WP_118831819.1">
    <property type="nucleotide sequence ID" value="NZ_CALTSD010000033.1"/>
</dbReference>
<evidence type="ECO:0000313" key="4">
    <source>
        <dbReference type="Proteomes" id="UP001155144"/>
    </source>
</evidence>
<dbReference type="Gene3D" id="2.30.30.90">
    <property type="match status" value="2"/>
</dbReference>
<proteinExistence type="predicted"/>
<gene>
    <name evidence="3" type="ORF">GGP45_002751</name>
</gene>
<comment type="caution">
    <text evidence="3">The sequence shown here is derived from an EMBL/GenBank/DDBJ whole genome shotgun (WGS) entry which is preliminary data.</text>
</comment>
<evidence type="ECO:0000313" key="3">
    <source>
        <dbReference type="EMBL" id="MCS4122391.1"/>
    </source>
</evidence>
<dbReference type="PANTHER" id="PTHR42954">
    <property type="entry name" value="FE(2+) TRANSPORT PROTEIN A"/>
    <property type="match status" value="1"/>
</dbReference>
<sequence length="155" mass="17070">MDCSSTSTAPITTFADGEEVRIRRIGVRGRDAHRLRDHGLHKGCEVCVRARADTCVLDLDTCAFSVQPEIAAQILASPVSDLRRLPDLAPGQCGTIRRYDTDAPPRRLLEMGLVPGTTVQFVRRAPLGDPFYLKSRGQALAIRTHHARLIYVHAA</sequence>
<dbReference type="Pfam" id="PF04023">
    <property type="entry name" value="FeoA"/>
    <property type="match status" value="2"/>
</dbReference>
<evidence type="ECO:0000259" key="2">
    <source>
        <dbReference type="SMART" id="SM00899"/>
    </source>
</evidence>
<dbReference type="SMART" id="SM00899">
    <property type="entry name" value="FeoA"/>
    <property type="match status" value="2"/>
</dbReference>
<accession>A0A9X2TYB6</accession>
<feature type="domain" description="Ferrous iron transporter FeoA-like" evidence="2">
    <location>
        <begin position="9"/>
        <end position="78"/>
    </location>
</feature>
<dbReference type="InterPro" id="IPR007167">
    <property type="entry name" value="Fe-transptr_FeoA-like"/>
</dbReference>